<proteinExistence type="predicted"/>
<reference evidence="2" key="2">
    <citation type="submission" date="2021-09" db="EMBL/GenBank/DDBJ databases">
        <authorList>
            <person name="Jia N."/>
            <person name="Wang J."/>
            <person name="Shi W."/>
            <person name="Du L."/>
            <person name="Sun Y."/>
            <person name="Zhan W."/>
            <person name="Jiang J."/>
            <person name="Wang Q."/>
            <person name="Zhang B."/>
            <person name="Ji P."/>
            <person name="Sakyi L.B."/>
            <person name="Cui X."/>
            <person name="Yuan T."/>
            <person name="Jiang B."/>
            <person name="Yang W."/>
            <person name="Lam T.T.-Y."/>
            <person name="Chang Q."/>
            <person name="Ding S."/>
            <person name="Wang X."/>
            <person name="Zhu J."/>
            <person name="Ruan X."/>
            <person name="Zhao L."/>
            <person name="Wei J."/>
            <person name="Que T."/>
            <person name="Du C."/>
            <person name="Cheng J."/>
            <person name="Dai P."/>
            <person name="Han X."/>
            <person name="Huang E."/>
            <person name="Gao Y."/>
            <person name="Liu J."/>
            <person name="Shao H."/>
            <person name="Ye R."/>
            <person name="Li L."/>
            <person name="Wei W."/>
            <person name="Wang X."/>
            <person name="Wang C."/>
            <person name="Huo Q."/>
            <person name="Li W."/>
            <person name="Guo W."/>
            <person name="Chen H."/>
            <person name="Chen S."/>
            <person name="Zhou L."/>
            <person name="Zhou L."/>
            <person name="Ni X."/>
            <person name="Tian J."/>
            <person name="Zhou Y."/>
            <person name="Sheng Y."/>
            <person name="Liu T."/>
            <person name="Pan Y."/>
            <person name="Xia L."/>
            <person name="Li J."/>
            <person name="Zhao F."/>
            <person name="Cao W."/>
        </authorList>
    </citation>
    <scope>NUCLEOTIDE SEQUENCE</scope>
    <source>
        <strain evidence="2">Rmic-2018</strain>
        <tissue evidence="2">Larvae</tissue>
    </source>
</reference>
<accession>A0A9J6DG29</accession>
<evidence type="ECO:0008006" key="4">
    <source>
        <dbReference type="Google" id="ProtNLM"/>
    </source>
</evidence>
<protein>
    <recommendedName>
        <fullName evidence="4">Tick transposon</fullName>
    </recommendedName>
</protein>
<feature type="compositionally biased region" description="Polar residues" evidence="1">
    <location>
        <begin position="168"/>
        <end position="184"/>
    </location>
</feature>
<evidence type="ECO:0000256" key="1">
    <source>
        <dbReference type="SAM" id="MobiDB-lite"/>
    </source>
</evidence>
<dbReference type="AlphaFoldDB" id="A0A9J6DG29"/>
<sequence>MEREHPVSAYVVASGTTSRGVVRGVDADFPDSELQRLFISSHNPMLMGVRKIKNTTTIILLFDGLKVPNYVRYGMLLLRCTLYKRHIDTSSNCGRVGHRQDVCPTPSEKVCEYCGIKPTGPDHECVTPEFALCGQAHITGDITCPNRYQVPYIVRRRRRRRRRRKHNQQTQGDSATQQPTSKQPSPIPPMKDLPTNTKNPTATPTWLIESSVKVYPQEQQLQQQQLPPLILLPPRDPATFSGTDKDKVNVEDWVTLYERVSEYYRWYPTLMLPNVVFYLRDTALSRY</sequence>
<evidence type="ECO:0000313" key="3">
    <source>
        <dbReference type="Proteomes" id="UP000821866"/>
    </source>
</evidence>
<organism evidence="2 3">
    <name type="scientific">Rhipicephalus microplus</name>
    <name type="common">Cattle tick</name>
    <name type="synonym">Boophilus microplus</name>
    <dbReference type="NCBI Taxonomy" id="6941"/>
    <lineage>
        <taxon>Eukaryota</taxon>
        <taxon>Metazoa</taxon>
        <taxon>Ecdysozoa</taxon>
        <taxon>Arthropoda</taxon>
        <taxon>Chelicerata</taxon>
        <taxon>Arachnida</taxon>
        <taxon>Acari</taxon>
        <taxon>Parasitiformes</taxon>
        <taxon>Ixodida</taxon>
        <taxon>Ixodoidea</taxon>
        <taxon>Ixodidae</taxon>
        <taxon>Rhipicephalinae</taxon>
        <taxon>Rhipicephalus</taxon>
        <taxon>Boophilus</taxon>
    </lineage>
</organism>
<reference evidence="2" key="1">
    <citation type="journal article" date="2020" name="Cell">
        <title>Large-Scale Comparative Analyses of Tick Genomes Elucidate Their Genetic Diversity and Vector Capacities.</title>
        <authorList>
            <consortium name="Tick Genome and Microbiome Consortium (TIGMIC)"/>
            <person name="Jia N."/>
            <person name="Wang J."/>
            <person name="Shi W."/>
            <person name="Du L."/>
            <person name="Sun Y."/>
            <person name="Zhan W."/>
            <person name="Jiang J.F."/>
            <person name="Wang Q."/>
            <person name="Zhang B."/>
            <person name="Ji P."/>
            <person name="Bell-Sakyi L."/>
            <person name="Cui X.M."/>
            <person name="Yuan T.T."/>
            <person name="Jiang B.G."/>
            <person name="Yang W.F."/>
            <person name="Lam T.T."/>
            <person name="Chang Q.C."/>
            <person name="Ding S.J."/>
            <person name="Wang X.J."/>
            <person name="Zhu J.G."/>
            <person name="Ruan X.D."/>
            <person name="Zhao L."/>
            <person name="Wei J.T."/>
            <person name="Ye R.Z."/>
            <person name="Que T.C."/>
            <person name="Du C.H."/>
            <person name="Zhou Y.H."/>
            <person name="Cheng J.X."/>
            <person name="Dai P.F."/>
            <person name="Guo W.B."/>
            <person name="Han X.H."/>
            <person name="Huang E.J."/>
            <person name="Li L.F."/>
            <person name="Wei W."/>
            <person name="Gao Y.C."/>
            <person name="Liu J.Z."/>
            <person name="Shao H.Z."/>
            <person name="Wang X."/>
            <person name="Wang C.C."/>
            <person name="Yang T.C."/>
            <person name="Huo Q.B."/>
            <person name="Li W."/>
            <person name="Chen H.Y."/>
            <person name="Chen S.E."/>
            <person name="Zhou L.G."/>
            <person name="Ni X.B."/>
            <person name="Tian J.H."/>
            <person name="Sheng Y."/>
            <person name="Liu T."/>
            <person name="Pan Y.S."/>
            <person name="Xia L.Y."/>
            <person name="Li J."/>
            <person name="Zhao F."/>
            <person name="Cao W.C."/>
        </authorList>
    </citation>
    <scope>NUCLEOTIDE SEQUENCE</scope>
    <source>
        <strain evidence="2">Rmic-2018</strain>
    </source>
</reference>
<comment type="caution">
    <text evidence="2">The sequence shown here is derived from an EMBL/GenBank/DDBJ whole genome shotgun (WGS) entry which is preliminary data.</text>
</comment>
<feature type="compositionally biased region" description="Basic residues" evidence="1">
    <location>
        <begin position="154"/>
        <end position="167"/>
    </location>
</feature>
<dbReference type="EMBL" id="JABSTU010000009">
    <property type="protein sequence ID" value="KAH8020896.1"/>
    <property type="molecule type" value="Genomic_DNA"/>
</dbReference>
<evidence type="ECO:0000313" key="2">
    <source>
        <dbReference type="EMBL" id="KAH8020896.1"/>
    </source>
</evidence>
<gene>
    <name evidence="2" type="ORF">HPB51_008008</name>
</gene>
<name>A0A9J6DG29_RHIMP</name>
<keyword evidence="3" id="KW-1185">Reference proteome</keyword>
<dbReference type="Proteomes" id="UP000821866">
    <property type="component" value="Chromosome 7"/>
</dbReference>
<feature type="region of interest" description="Disordered" evidence="1">
    <location>
        <begin position="153"/>
        <end position="202"/>
    </location>
</feature>